<dbReference type="InterPro" id="IPR029044">
    <property type="entry name" value="Nucleotide-diphossugar_trans"/>
</dbReference>
<evidence type="ECO:0000256" key="1">
    <source>
        <dbReference type="SAM" id="SignalP"/>
    </source>
</evidence>
<feature type="signal peptide" evidence="1">
    <location>
        <begin position="1"/>
        <end position="17"/>
    </location>
</feature>
<reference evidence="2" key="1">
    <citation type="submission" date="2023-01" db="EMBL/GenBank/DDBJ databases">
        <title>Metagenome sequencing of chrysophaentin producing Chrysophaeum taylorii.</title>
        <authorList>
            <person name="Davison J."/>
            <person name="Bewley C."/>
        </authorList>
    </citation>
    <scope>NUCLEOTIDE SEQUENCE</scope>
    <source>
        <strain evidence="2">NIES-1699</strain>
    </source>
</reference>
<sequence>MLLFFAVASALSRGAVLVVDEGVNRYDYLRLAGIAARALEEAPITVYLTGSLGVSECSKEIRNASCVVLEFPKFEAIEKWKEMEMGPTLRFLSRSHAAKILALILSPYEVTLFLDADAHPCRSFDAIFQLLSSSSEGSLLDIYDFLAAQNVSPGFTRLGIPETYPIAFTEVNAGVIFARKSPALERFLFDWLDRFVETLRGQEDDYKAHVQQPLRAALYDAVRNGGLRLYVLPAIWNMRAWHRYLIEPRLLKPHTKPDSRCCFNASAIDIIIDHKCGSRYRVD</sequence>
<protein>
    <recommendedName>
        <fullName evidence="4">Nucleotide-diphospho-sugar transferase domain-containing protein</fullName>
    </recommendedName>
</protein>
<gene>
    <name evidence="2" type="ORF">CTAYLR_000572</name>
</gene>
<organism evidence="2 3">
    <name type="scientific">Chrysophaeum taylorii</name>
    <dbReference type="NCBI Taxonomy" id="2483200"/>
    <lineage>
        <taxon>Eukaryota</taxon>
        <taxon>Sar</taxon>
        <taxon>Stramenopiles</taxon>
        <taxon>Ochrophyta</taxon>
        <taxon>Pelagophyceae</taxon>
        <taxon>Pelagomonadales</taxon>
        <taxon>Pelagomonadaceae</taxon>
        <taxon>Chrysophaeum</taxon>
    </lineage>
</organism>
<evidence type="ECO:0000313" key="3">
    <source>
        <dbReference type="Proteomes" id="UP001230188"/>
    </source>
</evidence>
<proteinExistence type="predicted"/>
<dbReference type="EMBL" id="JAQMWT010000309">
    <property type="protein sequence ID" value="KAJ8605875.1"/>
    <property type="molecule type" value="Genomic_DNA"/>
</dbReference>
<evidence type="ECO:0000313" key="2">
    <source>
        <dbReference type="EMBL" id="KAJ8605875.1"/>
    </source>
</evidence>
<accession>A0AAD7UJF1</accession>
<keyword evidence="3" id="KW-1185">Reference proteome</keyword>
<keyword evidence="1" id="KW-0732">Signal</keyword>
<comment type="caution">
    <text evidence="2">The sequence shown here is derived from an EMBL/GenBank/DDBJ whole genome shotgun (WGS) entry which is preliminary data.</text>
</comment>
<dbReference type="Gene3D" id="3.90.550.10">
    <property type="entry name" value="Spore Coat Polysaccharide Biosynthesis Protein SpsA, Chain A"/>
    <property type="match status" value="1"/>
</dbReference>
<evidence type="ECO:0008006" key="4">
    <source>
        <dbReference type="Google" id="ProtNLM"/>
    </source>
</evidence>
<dbReference type="SUPFAM" id="SSF53448">
    <property type="entry name" value="Nucleotide-diphospho-sugar transferases"/>
    <property type="match status" value="1"/>
</dbReference>
<name>A0AAD7UJF1_9STRA</name>
<feature type="chain" id="PRO_5042036616" description="Nucleotide-diphospho-sugar transferase domain-containing protein" evidence="1">
    <location>
        <begin position="18"/>
        <end position="283"/>
    </location>
</feature>
<dbReference type="Proteomes" id="UP001230188">
    <property type="component" value="Unassembled WGS sequence"/>
</dbReference>
<dbReference type="AlphaFoldDB" id="A0AAD7UJF1"/>